<accession>A0AA85JMW1</accession>
<organism evidence="2 3">
    <name type="scientific">Trichobilharzia regenti</name>
    <name type="common">Nasal bird schistosome</name>
    <dbReference type="NCBI Taxonomy" id="157069"/>
    <lineage>
        <taxon>Eukaryota</taxon>
        <taxon>Metazoa</taxon>
        <taxon>Spiralia</taxon>
        <taxon>Lophotrochozoa</taxon>
        <taxon>Platyhelminthes</taxon>
        <taxon>Trematoda</taxon>
        <taxon>Digenea</taxon>
        <taxon>Strigeidida</taxon>
        <taxon>Schistosomatoidea</taxon>
        <taxon>Schistosomatidae</taxon>
        <taxon>Trichobilharzia</taxon>
    </lineage>
</organism>
<reference evidence="3" key="2">
    <citation type="submission" date="2023-11" db="UniProtKB">
        <authorList>
            <consortium name="WormBaseParasite"/>
        </authorList>
    </citation>
    <scope>IDENTIFICATION</scope>
</reference>
<keyword evidence="2" id="KW-1185">Reference proteome</keyword>
<name>A0AA85JMW1_TRIRE</name>
<evidence type="ECO:0000313" key="3">
    <source>
        <dbReference type="WBParaSite" id="TREG1_29140.1"/>
    </source>
</evidence>
<evidence type="ECO:0000256" key="1">
    <source>
        <dbReference type="SAM" id="MobiDB-lite"/>
    </source>
</evidence>
<feature type="compositionally biased region" description="Polar residues" evidence="1">
    <location>
        <begin position="61"/>
        <end position="75"/>
    </location>
</feature>
<evidence type="ECO:0000313" key="2">
    <source>
        <dbReference type="Proteomes" id="UP000050795"/>
    </source>
</evidence>
<protein>
    <submittedName>
        <fullName evidence="3">Uncharacterized protein</fullName>
    </submittedName>
</protein>
<dbReference type="Proteomes" id="UP000050795">
    <property type="component" value="Unassembled WGS sequence"/>
</dbReference>
<dbReference type="WBParaSite" id="TREG1_29140.1">
    <property type="protein sequence ID" value="TREG1_29140.1"/>
    <property type="gene ID" value="TREG1_29140"/>
</dbReference>
<feature type="region of interest" description="Disordered" evidence="1">
    <location>
        <begin position="56"/>
        <end position="75"/>
    </location>
</feature>
<sequence length="75" mass="8598">MRRRPIRRKGATIGTCKIGKFNTSEDEVEHWEHVIASKDQCISQWHKFYPIPLTMPPGKSSAVSKTNQIETPMTD</sequence>
<proteinExistence type="predicted"/>
<dbReference type="AlphaFoldDB" id="A0AA85JMW1"/>
<reference evidence="2" key="1">
    <citation type="submission" date="2022-06" db="EMBL/GenBank/DDBJ databases">
        <authorList>
            <person name="Berger JAMES D."/>
            <person name="Berger JAMES D."/>
        </authorList>
    </citation>
    <scope>NUCLEOTIDE SEQUENCE [LARGE SCALE GENOMIC DNA]</scope>
</reference>